<accession>A0ABW8T8I8</accession>
<dbReference type="EMBL" id="JBJIAA010000001">
    <property type="protein sequence ID" value="MFL0248856.1"/>
    <property type="molecule type" value="Genomic_DNA"/>
</dbReference>
<comment type="caution">
    <text evidence="1">The sequence shown here is derived from an EMBL/GenBank/DDBJ whole genome shotgun (WGS) entry which is preliminary data.</text>
</comment>
<reference evidence="1 2" key="1">
    <citation type="submission" date="2024-11" db="EMBL/GenBank/DDBJ databases">
        <authorList>
            <person name="Heng Y.C."/>
            <person name="Lim A.C.H."/>
            <person name="Lee J.K.Y."/>
            <person name="Kittelmann S."/>
        </authorList>
    </citation>
    <scope>NUCLEOTIDE SEQUENCE [LARGE SCALE GENOMIC DNA]</scope>
    <source>
        <strain evidence="1 2">WILCCON 0114</strain>
    </source>
</reference>
<dbReference type="RefSeq" id="WP_406785535.1">
    <property type="nucleotide sequence ID" value="NZ_JBJIAA010000001.1"/>
</dbReference>
<dbReference type="Pfam" id="PF10934">
    <property type="entry name" value="Sheath_initiator"/>
    <property type="match status" value="1"/>
</dbReference>
<sequence length="137" mass="15653">MIFPSIAFKTSEVSDELTLLKEYAWDFDKDDFLLKDGKFQIVSGIEALKIWIWKALKTERYRYPAYSFDYGSEIDTLTGKAYTKAIMKSEIERYLKEALLISPYIKAVGNISIDTSGSSITIEFNVSSVYGEVKMNV</sequence>
<dbReference type="Proteomes" id="UP001623592">
    <property type="component" value="Unassembled WGS sequence"/>
</dbReference>
<gene>
    <name evidence="1" type="ORF">ACJDT4_00355</name>
</gene>
<dbReference type="Gene3D" id="3.10.450.40">
    <property type="match status" value="1"/>
</dbReference>
<evidence type="ECO:0000313" key="2">
    <source>
        <dbReference type="Proteomes" id="UP001623592"/>
    </source>
</evidence>
<protein>
    <submittedName>
        <fullName evidence="1">DUF2634 domain-containing protein</fullName>
    </submittedName>
</protein>
<proteinExistence type="predicted"/>
<organism evidence="1 2">
    <name type="scientific">Clostridium neuense</name>
    <dbReference type="NCBI Taxonomy" id="1728934"/>
    <lineage>
        <taxon>Bacteria</taxon>
        <taxon>Bacillati</taxon>
        <taxon>Bacillota</taxon>
        <taxon>Clostridia</taxon>
        <taxon>Eubacteriales</taxon>
        <taxon>Clostridiaceae</taxon>
        <taxon>Clostridium</taxon>
    </lineage>
</organism>
<dbReference type="InterPro" id="IPR020288">
    <property type="entry name" value="Sheath_initiator"/>
</dbReference>
<evidence type="ECO:0000313" key="1">
    <source>
        <dbReference type="EMBL" id="MFL0248856.1"/>
    </source>
</evidence>
<name>A0ABW8T8I8_9CLOT</name>
<keyword evidence="2" id="KW-1185">Reference proteome</keyword>